<gene>
    <name evidence="2" type="ORF">EDC42_1350</name>
</gene>
<dbReference type="Gene3D" id="3.90.550.10">
    <property type="entry name" value="Spore Coat Polysaccharide Biosynthesis Protein SpsA, Chain A"/>
    <property type="match status" value="1"/>
</dbReference>
<sequence length="867" mass="103133">MADNFKFSIIVSNLSGYKDSIDSIISQELDFRQNVQLIIIKDSNILTSDIDEYITEYPNNILVLENKDNLNSRNFALRHASGEFINFMKAGDTFDKSCLKTVNDLFNSNTDINLVSIALFDPIYKNIIYKTPLSENRLIDINKVNNKEFNYYFHLPIYASFIRGTDYYFEDKNIDENGISVTSKILIDDDKFGFVKDIFCYHNPESEFSENINYRNVMGKLKLLNNIMQYADDNLNKNPEFLQHIVAKELEYIVRIEDLSQISTDLNKLNEFWNLMDAVLKNVSKKAIKSNNFLDNFVISFLLFIKNKSFAIDCSQHKVFFKTENYSMLNLHNQKLHFDVIEIKKGILNLSGYLKSICYSDNISVEALLKDENGDVKYYKGKFVEYPTTNRKTVTFLSHPWIFSYNFDFKIPINEKKIEKISFRTVYHENSEYVIWNNKISPRKYSNLSKFSHYSVKENMLVLLKDNSFYSMPLNAKSKYKFDLRAIFQILKERPQYYRGGIFYRTLIMLLYPFWKNRKIWMFMDRQDFADDNGEHLFKYALNQKDDVDKYYVLDKNASDFKRLSKSFKNVIAFGSFKHKLLFLFSQKIITSQPAVSLYNPFFSKNITMFAGFYPNVYFLQHGVTKDNVSSWLHKFNRNLSLISTTSDLEKKSFLDVGYNYDEDIIQTLGFTRYDNLNGENAKKQIVIMPTWRNYIKNEEDLKNSEYFKRWNSLINNNEFIEYAGKKGYEIIFKPHPNLYKFIDLFDKNNHVIIDYVKKYQEIFNESALLITDYSSIFFDFAYIKKPLIFYQYANDYHFDSENGYFNYESMGFGEVIKNEDDIVNKIKYYLDNDCVMEDLYRKRVDDFFKYTDRNNCMRTYEWIYKN</sequence>
<dbReference type="InterPro" id="IPR051612">
    <property type="entry name" value="Teichoic_Acid_Biosynth"/>
</dbReference>
<dbReference type="Pfam" id="PF04464">
    <property type="entry name" value="Glyphos_transf"/>
    <property type="match status" value="1"/>
</dbReference>
<comment type="caution">
    <text evidence="2">The sequence shown here is derived from an EMBL/GenBank/DDBJ whole genome shotgun (WGS) entry which is preliminary data.</text>
</comment>
<dbReference type="PANTHER" id="PTHR37316:SF3">
    <property type="entry name" value="TEICHOIC ACID GLYCEROL-PHOSPHATE TRANSFERASE"/>
    <property type="match status" value="1"/>
</dbReference>
<dbReference type="InterPro" id="IPR007554">
    <property type="entry name" value="Glycerophosphate_synth"/>
</dbReference>
<dbReference type="GO" id="GO:0047355">
    <property type="term" value="F:CDP-glycerol glycerophosphotransferase activity"/>
    <property type="evidence" value="ECO:0007669"/>
    <property type="project" value="InterPro"/>
</dbReference>
<keyword evidence="2" id="KW-0808">Transferase</keyword>
<dbReference type="SUPFAM" id="SSF53756">
    <property type="entry name" value="UDP-Glycosyltransferase/glycogen phosphorylase"/>
    <property type="match status" value="1"/>
</dbReference>
<dbReference type="InterPro" id="IPR029044">
    <property type="entry name" value="Nucleotide-diphossugar_trans"/>
</dbReference>
<dbReference type="SUPFAM" id="SSF53448">
    <property type="entry name" value="Nucleotide-diphospho-sugar transferases"/>
    <property type="match status" value="1"/>
</dbReference>
<feature type="domain" description="Glycosyltransferase 2-like" evidence="1">
    <location>
        <begin position="19"/>
        <end position="130"/>
    </location>
</feature>
<reference evidence="2 3" key="1">
    <citation type="submission" date="2018-11" db="EMBL/GenBank/DDBJ databases">
        <title>Genomic Encyclopedia of Type Strains, Phase IV (KMG-IV): sequencing the most valuable type-strain genomes for metagenomic binning, comparative biology and taxonomic classification.</title>
        <authorList>
            <person name="Goeker M."/>
        </authorList>
    </citation>
    <scope>NUCLEOTIDE SEQUENCE [LARGE SCALE GENOMIC DNA]</scope>
    <source>
        <strain evidence="2 3">DSM 11977</strain>
    </source>
</reference>
<dbReference type="EMBL" id="RKRG01000002">
    <property type="protein sequence ID" value="RPF52006.1"/>
    <property type="molecule type" value="Genomic_DNA"/>
</dbReference>
<dbReference type="AlphaFoldDB" id="A0A3N5B2Y6"/>
<evidence type="ECO:0000259" key="1">
    <source>
        <dbReference type="Pfam" id="PF00535"/>
    </source>
</evidence>
<name>A0A3N5B2Y6_9EURY</name>
<dbReference type="GO" id="GO:0016020">
    <property type="term" value="C:membrane"/>
    <property type="evidence" value="ECO:0007669"/>
    <property type="project" value="InterPro"/>
</dbReference>
<dbReference type="Proteomes" id="UP000271783">
    <property type="component" value="Unassembled WGS sequence"/>
</dbReference>
<dbReference type="CDD" id="cd00761">
    <property type="entry name" value="Glyco_tranf_GTA_type"/>
    <property type="match status" value="1"/>
</dbReference>
<dbReference type="PANTHER" id="PTHR37316">
    <property type="entry name" value="TEICHOIC ACID GLYCEROL-PHOSPHATE PRIMASE"/>
    <property type="match status" value="1"/>
</dbReference>
<dbReference type="InterPro" id="IPR043148">
    <property type="entry name" value="TagF_C"/>
</dbReference>
<accession>A0A3N5B2Y6</accession>
<organism evidence="2 3">
    <name type="scientific">Methanobrevibacter gottschalkii DSM 11977</name>
    <dbReference type="NCBI Taxonomy" id="1122229"/>
    <lineage>
        <taxon>Archaea</taxon>
        <taxon>Methanobacteriati</taxon>
        <taxon>Methanobacteriota</taxon>
        <taxon>Methanomada group</taxon>
        <taxon>Methanobacteria</taxon>
        <taxon>Methanobacteriales</taxon>
        <taxon>Methanobacteriaceae</taxon>
        <taxon>Methanobrevibacter</taxon>
    </lineage>
</organism>
<evidence type="ECO:0000313" key="2">
    <source>
        <dbReference type="EMBL" id="RPF52006.1"/>
    </source>
</evidence>
<keyword evidence="3" id="KW-1185">Reference proteome</keyword>
<protein>
    <submittedName>
        <fullName evidence="2">CDP-glycerol glycerophosphotransferase (TagB/SpsB family)</fullName>
    </submittedName>
</protein>
<dbReference type="RefSeq" id="WP_069574649.1">
    <property type="nucleotide sequence ID" value="NZ_RKRG01000002.1"/>
</dbReference>
<proteinExistence type="predicted"/>
<evidence type="ECO:0000313" key="3">
    <source>
        <dbReference type="Proteomes" id="UP000271783"/>
    </source>
</evidence>
<dbReference type="Gene3D" id="3.40.50.12580">
    <property type="match status" value="1"/>
</dbReference>
<dbReference type="Pfam" id="PF00535">
    <property type="entry name" value="Glycos_transf_2"/>
    <property type="match status" value="1"/>
</dbReference>
<dbReference type="InterPro" id="IPR001173">
    <property type="entry name" value="Glyco_trans_2-like"/>
</dbReference>